<dbReference type="GO" id="GO:0005634">
    <property type="term" value="C:nucleus"/>
    <property type="evidence" value="ECO:0007669"/>
    <property type="project" value="TreeGrafter"/>
</dbReference>
<evidence type="ECO:0000313" key="9">
    <source>
        <dbReference type="EMBL" id="KAG2462022.1"/>
    </source>
</evidence>
<dbReference type="GO" id="GO:0000086">
    <property type="term" value="P:G2/M transition of mitotic cell cycle"/>
    <property type="evidence" value="ECO:0007669"/>
    <property type="project" value="TreeGrafter"/>
</dbReference>
<dbReference type="GO" id="GO:0004725">
    <property type="term" value="F:protein tyrosine phosphatase activity"/>
    <property type="evidence" value="ECO:0007669"/>
    <property type="project" value="UniProtKB-EC"/>
</dbReference>
<dbReference type="PRINTS" id="PR00716">
    <property type="entry name" value="MPIPHPHTASE"/>
</dbReference>
<dbReference type="PANTHER" id="PTHR10828">
    <property type="entry name" value="M-PHASE INDUCER PHOSPHATASE DUAL SPECIFICITY PHOSPHATASE CDC25"/>
    <property type="match status" value="1"/>
</dbReference>
<dbReference type="GO" id="GO:0051301">
    <property type="term" value="P:cell division"/>
    <property type="evidence" value="ECO:0007669"/>
    <property type="project" value="UniProtKB-KW"/>
</dbReference>
<evidence type="ECO:0000256" key="4">
    <source>
        <dbReference type="ARBA" id="ARBA00022776"/>
    </source>
</evidence>
<organism evidence="9 10">
    <name type="scientific">Polypterus senegalus</name>
    <name type="common">Senegal bichir</name>
    <dbReference type="NCBI Taxonomy" id="55291"/>
    <lineage>
        <taxon>Eukaryota</taxon>
        <taxon>Metazoa</taxon>
        <taxon>Chordata</taxon>
        <taxon>Craniata</taxon>
        <taxon>Vertebrata</taxon>
        <taxon>Euteleostomi</taxon>
        <taxon>Actinopterygii</taxon>
        <taxon>Polypteriformes</taxon>
        <taxon>Polypteridae</taxon>
        <taxon>Polypterus</taxon>
    </lineage>
</organism>
<keyword evidence="3" id="KW-0132">Cell division</keyword>
<evidence type="ECO:0000256" key="3">
    <source>
        <dbReference type="ARBA" id="ARBA00022618"/>
    </source>
</evidence>
<dbReference type="AlphaFoldDB" id="A0A8X7X576"/>
<protein>
    <recommendedName>
        <fullName evidence="2">protein-tyrosine-phosphatase</fullName>
        <ecNumber evidence="2">3.1.3.48</ecNumber>
    </recommendedName>
</protein>
<keyword evidence="4" id="KW-0498">Mitosis</keyword>
<dbReference type="InterPro" id="IPR001763">
    <property type="entry name" value="Rhodanese-like_dom"/>
</dbReference>
<keyword evidence="6" id="KW-0904">Protein phosphatase</keyword>
<comment type="caution">
    <text evidence="9">The sequence shown here is derived from an EMBL/GenBank/DDBJ whole genome shotgun (WGS) entry which is preliminary data.</text>
</comment>
<evidence type="ECO:0000256" key="7">
    <source>
        <dbReference type="ARBA" id="ARBA00023306"/>
    </source>
</evidence>
<evidence type="ECO:0000313" key="10">
    <source>
        <dbReference type="Proteomes" id="UP000886611"/>
    </source>
</evidence>
<evidence type="ECO:0000256" key="6">
    <source>
        <dbReference type="ARBA" id="ARBA00022912"/>
    </source>
</evidence>
<dbReference type="EMBL" id="JAATIS010004040">
    <property type="protein sequence ID" value="KAG2462022.1"/>
    <property type="molecule type" value="Genomic_DNA"/>
</dbReference>
<dbReference type="Gene3D" id="3.40.250.10">
    <property type="entry name" value="Rhodanese-like domain"/>
    <property type="match status" value="1"/>
</dbReference>
<dbReference type="PROSITE" id="PS50206">
    <property type="entry name" value="RHODANESE_3"/>
    <property type="match status" value="1"/>
</dbReference>
<dbReference type="InterPro" id="IPR036873">
    <property type="entry name" value="Rhodanese-like_dom_sf"/>
</dbReference>
<feature type="domain" description="Rhodanese" evidence="8">
    <location>
        <begin position="80"/>
        <end position="139"/>
    </location>
</feature>
<reference evidence="9 10" key="1">
    <citation type="journal article" date="2021" name="Cell">
        <title>Tracing the genetic footprints of vertebrate landing in non-teleost ray-finned fishes.</title>
        <authorList>
            <person name="Bi X."/>
            <person name="Wang K."/>
            <person name="Yang L."/>
            <person name="Pan H."/>
            <person name="Jiang H."/>
            <person name="Wei Q."/>
            <person name="Fang M."/>
            <person name="Yu H."/>
            <person name="Zhu C."/>
            <person name="Cai Y."/>
            <person name="He Y."/>
            <person name="Gan X."/>
            <person name="Zeng H."/>
            <person name="Yu D."/>
            <person name="Zhu Y."/>
            <person name="Jiang H."/>
            <person name="Qiu Q."/>
            <person name="Yang H."/>
            <person name="Zhang Y.E."/>
            <person name="Wang W."/>
            <person name="Zhu M."/>
            <person name="He S."/>
            <person name="Zhang G."/>
        </authorList>
    </citation>
    <scope>NUCLEOTIDE SEQUENCE [LARGE SCALE GENOMIC DNA]</scope>
    <source>
        <strain evidence="9">Bchr_013</strain>
    </source>
</reference>
<feature type="non-terminal residue" evidence="9">
    <location>
        <position position="182"/>
    </location>
</feature>
<proteinExistence type="inferred from homology"/>
<feature type="non-terminal residue" evidence="9">
    <location>
        <position position="1"/>
    </location>
</feature>
<keyword evidence="10" id="KW-1185">Reference proteome</keyword>
<dbReference type="EC" id="3.1.3.48" evidence="2"/>
<dbReference type="InterPro" id="IPR000751">
    <property type="entry name" value="MPI_Phosphatase"/>
</dbReference>
<sequence>MFQEVCQSPSKNSYVDDKELTEKISLQSPPSRCTFGNSPTSRYLLQDSQHSANTELEDFAMSVKDQSPSAVSSSYDASAQRTLIIFYCEFSSERGPRICRHLRKIDRNINVYPQLYYPELYILKGGYKEFYSQFKSVCEPCSYLPMLHKDFSEQLRRYRRKRRFRSVQFRRKQLFESEIDVQ</sequence>
<evidence type="ECO:0000259" key="8">
    <source>
        <dbReference type="PROSITE" id="PS50206"/>
    </source>
</evidence>
<dbReference type="Proteomes" id="UP000886611">
    <property type="component" value="Unassembled WGS sequence"/>
</dbReference>
<dbReference type="GO" id="GO:0110032">
    <property type="term" value="P:positive regulation of G2/MI transition of meiotic cell cycle"/>
    <property type="evidence" value="ECO:0007669"/>
    <property type="project" value="TreeGrafter"/>
</dbReference>
<evidence type="ECO:0000256" key="5">
    <source>
        <dbReference type="ARBA" id="ARBA00022801"/>
    </source>
</evidence>
<evidence type="ECO:0000256" key="2">
    <source>
        <dbReference type="ARBA" id="ARBA00013064"/>
    </source>
</evidence>
<dbReference type="PANTHER" id="PTHR10828:SF17">
    <property type="entry name" value="PROTEIN-TYROSINE-PHOSPHATASE"/>
    <property type="match status" value="1"/>
</dbReference>
<dbReference type="GO" id="GO:0005737">
    <property type="term" value="C:cytoplasm"/>
    <property type="evidence" value="ECO:0007669"/>
    <property type="project" value="TreeGrafter"/>
</dbReference>
<name>A0A8X7X576_POLSE</name>
<gene>
    <name evidence="9" type="primary">Cdc25a_0</name>
    <name evidence="9" type="ORF">GTO96_0001631</name>
</gene>
<accession>A0A8X7X576</accession>
<evidence type="ECO:0000256" key="1">
    <source>
        <dbReference type="ARBA" id="ARBA00011065"/>
    </source>
</evidence>
<comment type="similarity">
    <text evidence="1">Belongs to the MPI phosphatase family.</text>
</comment>
<keyword evidence="7" id="KW-0131">Cell cycle</keyword>
<dbReference type="SUPFAM" id="SSF52821">
    <property type="entry name" value="Rhodanese/Cell cycle control phosphatase"/>
    <property type="match status" value="1"/>
</dbReference>
<keyword evidence="5" id="KW-0378">Hydrolase</keyword>
<dbReference type="GO" id="GO:0010971">
    <property type="term" value="P:positive regulation of G2/M transition of mitotic cell cycle"/>
    <property type="evidence" value="ECO:0007669"/>
    <property type="project" value="TreeGrafter"/>
</dbReference>